<accession>A0A7I8KNF8</accession>
<dbReference type="AlphaFoldDB" id="A0A7I8KNF8"/>
<dbReference type="Proteomes" id="UP000663760">
    <property type="component" value="Chromosome 7"/>
</dbReference>
<name>A0A7I8KNF8_SPIIN</name>
<sequence length="141" mass="15215">MRKKGSKSTVVKMVFHRSCRSLMTLVESSLVSSAAKGLSTQRRFGCMGEGLQSRSIFPSLVGYGGASAVKRCGQLCLEARCWHGAPMKVTFPESPTVPSAKSSPVFSAQTSRHSLHFAAHSPGYAMRGRGRQLTHAQRSTV</sequence>
<proteinExistence type="predicted"/>
<reference evidence="1" key="1">
    <citation type="submission" date="2020-02" db="EMBL/GenBank/DDBJ databases">
        <authorList>
            <person name="Scholz U."/>
            <person name="Mascher M."/>
            <person name="Fiebig A."/>
        </authorList>
    </citation>
    <scope>NUCLEOTIDE SEQUENCE</scope>
</reference>
<evidence type="ECO:0000313" key="1">
    <source>
        <dbReference type="EMBL" id="CAA7399022.1"/>
    </source>
</evidence>
<protein>
    <submittedName>
        <fullName evidence="1">Uncharacterized protein</fullName>
    </submittedName>
</protein>
<gene>
    <name evidence="1" type="ORF">SI8410_07009692</name>
</gene>
<keyword evidence="2" id="KW-1185">Reference proteome</keyword>
<dbReference type="EMBL" id="LR746270">
    <property type="protein sequence ID" value="CAA7399022.1"/>
    <property type="molecule type" value="Genomic_DNA"/>
</dbReference>
<organism evidence="1 2">
    <name type="scientific">Spirodela intermedia</name>
    <name type="common">Intermediate duckweed</name>
    <dbReference type="NCBI Taxonomy" id="51605"/>
    <lineage>
        <taxon>Eukaryota</taxon>
        <taxon>Viridiplantae</taxon>
        <taxon>Streptophyta</taxon>
        <taxon>Embryophyta</taxon>
        <taxon>Tracheophyta</taxon>
        <taxon>Spermatophyta</taxon>
        <taxon>Magnoliopsida</taxon>
        <taxon>Liliopsida</taxon>
        <taxon>Araceae</taxon>
        <taxon>Lemnoideae</taxon>
        <taxon>Spirodela</taxon>
    </lineage>
</organism>
<evidence type="ECO:0000313" key="2">
    <source>
        <dbReference type="Proteomes" id="UP000663760"/>
    </source>
</evidence>